<reference evidence="2" key="2">
    <citation type="submission" date="2025-08" db="UniProtKB">
        <authorList>
            <consortium name="Ensembl"/>
        </authorList>
    </citation>
    <scope>IDENTIFICATION</scope>
</reference>
<dbReference type="PANTHER" id="PTHR22168">
    <property type="entry name" value="TMEM26 PROTEIN"/>
    <property type="match status" value="1"/>
</dbReference>
<keyword evidence="1" id="KW-0812">Transmembrane</keyword>
<evidence type="ECO:0000313" key="2">
    <source>
        <dbReference type="Ensembl" id="ENSEEEP00000054554.1"/>
    </source>
</evidence>
<dbReference type="Proteomes" id="UP000314983">
    <property type="component" value="Chromosome 14"/>
</dbReference>
<keyword evidence="3" id="KW-1185">Reference proteome</keyword>
<dbReference type="Pfam" id="PF09772">
    <property type="entry name" value="Tmem26"/>
    <property type="match status" value="2"/>
</dbReference>
<proteinExistence type="predicted"/>
<dbReference type="InterPro" id="IPR019169">
    <property type="entry name" value="Transmembrane_26"/>
</dbReference>
<reference evidence="2 3" key="1">
    <citation type="submission" date="2020-05" db="EMBL/GenBank/DDBJ databases">
        <title>Electrophorus electricus (electric eel) genome, fEleEle1, primary haplotype.</title>
        <authorList>
            <person name="Myers G."/>
            <person name="Meyer A."/>
            <person name="Fedrigo O."/>
            <person name="Formenti G."/>
            <person name="Rhie A."/>
            <person name="Tracey A."/>
            <person name="Sims Y."/>
            <person name="Jarvis E.D."/>
        </authorList>
    </citation>
    <scope>NUCLEOTIDE SEQUENCE [LARGE SCALE GENOMIC DNA]</scope>
</reference>
<evidence type="ECO:0000313" key="3">
    <source>
        <dbReference type="Proteomes" id="UP000314983"/>
    </source>
</evidence>
<feature type="transmembrane region" description="Helical" evidence="1">
    <location>
        <begin position="24"/>
        <end position="43"/>
    </location>
</feature>
<accession>A0AAY5EDC7</accession>
<organism evidence="2 3">
    <name type="scientific">Electrophorus electricus</name>
    <name type="common">Electric eel</name>
    <name type="synonym">Gymnotus electricus</name>
    <dbReference type="NCBI Taxonomy" id="8005"/>
    <lineage>
        <taxon>Eukaryota</taxon>
        <taxon>Metazoa</taxon>
        <taxon>Chordata</taxon>
        <taxon>Craniata</taxon>
        <taxon>Vertebrata</taxon>
        <taxon>Euteleostomi</taxon>
        <taxon>Actinopterygii</taxon>
        <taxon>Neopterygii</taxon>
        <taxon>Teleostei</taxon>
        <taxon>Ostariophysi</taxon>
        <taxon>Gymnotiformes</taxon>
        <taxon>Gymnotoidei</taxon>
        <taxon>Gymnotidae</taxon>
        <taxon>Electrophorus</taxon>
    </lineage>
</organism>
<protein>
    <submittedName>
        <fullName evidence="2">Transmembrane protein 26b</fullName>
    </submittedName>
</protein>
<evidence type="ECO:0000256" key="1">
    <source>
        <dbReference type="SAM" id="Phobius"/>
    </source>
</evidence>
<reference evidence="2" key="3">
    <citation type="submission" date="2025-09" db="UniProtKB">
        <authorList>
            <consortium name="Ensembl"/>
        </authorList>
    </citation>
    <scope>IDENTIFICATION</scope>
</reference>
<sequence>ISLFILISLIGVWRVTLLKKKDELYWLLNILFLPLIVDLILTLRQEKREELLVVSSIFLFLVTYGLKKADHIAGLTNDLLTPSNPPSNKNDNQELVYIILSVWTWSMLQFPFHLTERESDSLLSKHRTDFWSVAEALFIQDGPFLFVRLSLMIRFQIFHQMLVCFTIKNFIVVALNVYRLWVIFWDSR</sequence>
<dbReference type="AlphaFoldDB" id="A0AAY5EDC7"/>
<dbReference type="PANTHER" id="PTHR22168:SF3">
    <property type="entry name" value="TRANSMEMBRANE PROTEIN 26"/>
    <property type="match status" value="1"/>
</dbReference>
<name>A0AAY5EDC7_ELEEL</name>
<feature type="transmembrane region" description="Helical" evidence="1">
    <location>
        <begin position="157"/>
        <end position="178"/>
    </location>
</feature>
<keyword evidence="1" id="KW-0472">Membrane</keyword>
<keyword evidence="1" id="KW-1133">Transmembrane helix</keyword>
<dbReference type="Ensembl" id="ENSEEET00000056903.1">
    <property type="protein sequence ID" value="ENSEEEP00000054554.1"/>
    <property type="gene ID" value="ENSEEEG00000027800.1"/>
</dbReference>
<dbReference type="GeneTree" id="ENSGT00390000014794"/>